<comment type="caution">
    <text evidence="3">The sequence shown here is derived from an EMBL/GenBank/DDBJ whole genome shotgun (WGS) entry which is preliminary data.</text>
</comment>
<feature type="transmembrane region" description="Helical" evidence="2">
    <location>
        <begin position="87"/>
        <end position="108"/>
    </location>
</feature>
<feature type="transmembrane region" description="Helical" evidence="2">
    <location>
        <begin position="6"/>
        <end position="31"/>
    </location>
</feature>
<dbReference type="OrthoDB" id="20528at2759"/>
<feature type="transmembrane region" description="Helical" evidence="2">
    <location>
        <begin position="215"/>
        <end position="238"/>
    </location>
</feature>
<dbReference type="AlphaFoldDB" id="A0A8J4V0B7"/>
<feature type="compositionally biased region" description="Low complexity" evidence="1">
    <location>
        <begin position="397"/>
        <end position="413"/>
    </location>
</feature>
<dbReference type="Proteomes" id="UP000695562">
    <property type="component" value="Unassembled WGS sequence"/>
</dbReference>
<name>A0A8J4V0B7_9MYCE</name>
<proteinExistence type="predicted"/>
<organism evidence="3 4">
    <name type="scientific">Polysphondylium violaceum</name>
    <dbReference type="NCBI Taxonomy" id="133409"/>
    <lineage>
        <taxon>Eukaryota</taxon>
        <taxon>Amoebozoa</taxon>
        <taxon>Evosea</taxon>
        <taxon>Eumycetozoa</taxon>
        <taxon>Dictyostelia</taxon>
        <taxon>Dictyosteliales</taxon>
        <taxon>Dictyosteliaceae</taxon>
        <taxon>Polysphondylium</taxon>
    </lineage>
</organism>
<dbReference type="EMBL" id="AJWJ01000158">
    <property type="protein sequence ID" value="KAF2074218.1"/>
    <property type="molecule type" value="Genomic_DNA"/>
</dbReference>
<accession>A0A8J4V0B7</accession>
<feature type="transmembrane region" description="Helical" evidence="2">
    <location>
        <begin position="250"/>
        <end position="272"/>
    </location>
</feature>
<evidence type="ECO:0000313" key="4">
    <source>
        <dbReference type="Proteomes" id="UP000695562"/>
    </source>
</evidence>
<protein>
    <submittedName>
        <fullName evidence="3">Uncharacterized protein</fullName>
    </submittedName>
</protein>
<dbReference type="PANTHER" id="PTHR34116:SF2">
    <property type="entry name" value="THH1_TOM1_TOM3 DOMAIN-CONTAINING PROTEIN"/>
    <property type="match status" value="1"/>
</dbReference>
<feature type="transmembrane region" description="Helical" evidence="2">
    <location>
        <begin position="173"/>
        <end position="195"/>
    </location>
</feature>
<gene>
    <name evidence="3" type="ORF">CYY_004464</name>
</gene>
<feature type="region of interest" description="Disordered" evidence="1">
    <location>
        <begin position="379"/>
        <end position="461"/>
    </location>
</feature>
<evidence type="ECO:0000313" key="3">
    <source>
        <dbReference type="EMBL" id="KAF2074218.1"/>
    </source>
</evidence>
<feature type="region of interest" description="Disordered" evidence="1">
    <location>
        <begin position="327"/>
        <end position="356"/>
    </location>
</feature>
<keyword evidence="2" id="KW-0812">Transmembrane</keyword>
<feature type="transmembrane region" description="Helical" evidence="2">
    <location>
        <begin position="128"/>
        <end position="153"/>
    </location>
</feature>
<dbReference type="PANTHER" id="PTHR34116">
    <property type="entry name" value="PLASMINOGEN ACTIVATOR INHIBITOR"/>
    <property type="match status" value="1"/>
</dbReference>
<feature type="transmembrane region" description="Helical" evidence="2">
    <location>
        <begin position="46"/>
        <end position="67"/>
    </location>
</feature>
<reference evidence="3" key="1">
    <citation type="submission" date="2020-01" db="EMBL/GenBank/DDBJ databases">
        <title>Development of genomics and gene disruption for Polysphondylium violaceum indicates a role for the polyketide synthase stlB in stalk morphogenesis.</title>
        <authorList>
            <person name="Narita B."/>
            <person name="Kawabe Y."/>
            <person name="Kin K."/>
            <person name="Saito T."/>
            <person name="Gibbs R."/>
            <person name="Kuspa A."/>
            <person name="Muzny D."/>
            <person name="Queller D."/>
            <person name="Richards S."/>
            <person name="Strassman J."/>
            <person name="Sucgang R."/>
            <person name="Worley K."/>
            <person name="Schaap P."/>
        </authorList>
    </citation>
    <scope>NUCLEOTIDE SEQUENCE</scope>
    <source>
        <strain evidence="3">QSvi11</strain>
    </source>
</reference>
<evidence type="ECO:0000256" key="2">
    <source>
        <dbReference type="SAM" id="Phobius"/>
    </source>
</evidence>
<keyword evidence="2" id="KW-0472">Membrane</keyword>
<feature type="compositionally biased region" description="Low complexity" evidence="1">
    <location>
        <begin position="346"/>
        <end position="356"/>
    </location>
</feature>
<evidence type="ECO:0000256" key="1">
    <source>
        <dbReference type="SAM" id="MobiDB-lite"/>
    </source>
</evidence>
<feature type="compositionally biased region" description="Basic and acidic residues" evidence="1">
    <location>
        <begin position="379"/>
        <end position="388"/>
    </location>
</feature>
<feature type="compositionally biased region" description="Polar residues" evidence="1">
    <location>
        <begin position="448"/>
        <end position="459"/>
    </location>
</feature>
<keyword evidence="4" id="KW-1185">Reference proteome</keyword>
<sequence>MKTWLQVLGIIEFVVGLLVLLFLVLVSFVIVRNRHIEFNKLWRSRLFLTCSAFVWVVFLLLGNEYLWNSTDGIFNINPDHSKAVCSLHVFFTVGSSEPLFFLIFLFILKSKTSDKNQNLYINDPNYYVYKWSLLWTIPLILIHLMILILDASSVNEPKKLFWTVYDKENFKCAVPIISTASFAIFFVLFLLIFVFLSRKFSKTIINRVLINRMRLLQFTFISFLPLEVAIRVVLIFTLDIGETSIALFHAFFFVDIAVILIGILEFAFFPVIDSLGFGLFESVLKSLGERDKDYIGMNSTTTISTHSSTPNTLIPISEYEKAIKYMDTPTPGMEGADSGKNPSPAPAAAATTTNNNNRANVVVGDIEMDKLNIKHKSPILDRVRDTEPTHVPPLPLSSPLGSSPSSTLSSPRSDISHEKKKSRRFSLASIAGKSKKSPPSSPPITGMSPPQSSVKSIFQPTPVDDFKGQLFKYTQSSYK</sequence>
<keyword evidence="2" id="KW-1133">Transmembrane helix</keyword>